<dbReference type="SUPFAM" id="SSF88659">
    <property type="entry name" value="Sigma3 and sigma4 domains of RNA polymerase sigma factors"/>
    <property type="match status" value="1"/>
</dbReference>
<keyword evidence="2" id="KW-1185">Reference proteome</keyword>
<dbReference type="InterPro" id="IPR013324">
    <property type="entry name" value="RNA_pol_sigma_r3/r4-like"/>
</dbReference>
<evidence type="ECO:0000313" key="2">
    <source>
        <dbReference type="Proteomes" id="UP001597451"/>
    </source>
</evidence>
<protein>
    <recommendedName>
        <fullName evidence="3">Transcriptional regulator</fullName>
    </recommendedName>
</protein>
<reference evidence="2" key="1">
    <citation type="journal article" date="2019" name="Int. J. Syst. Evol. Microbiol.">
        <title>The Global Catalogue of Microorganisms (GCM) 10K type strain sequencing project: providing services to taxonomists for standard genome sequencing and annotation.</title>
        <authorList>
            <consortium name="The Broad Institute Genomics Platform"/>
            <consortium name="The Broad Institute Genome Sequencing Center for Infectious Disease"/>
            <person name="Wu L."/>
            <person name="Ma J."/>
        </authorList>
    </citation>
    <scope>NUCLEOTIDE SEQUENCE [LARGE SCALE GENOMIC DNA]</scope>
    <source>
        <strain evidence="2">TISTR 1858</strain>
    </source>
</reference>
<dbReference type="Proteomes" id="UP001597451">
    <property type="component" value="Unassembled WGS sequence"/>
</dbReference>
<name>A0ABW5PVS1_9BACI</name>
<evidence type="ECO:0000313" key="1">
    <source>
        <dbReference type="EMBL" id="MFD2627394.1"/>
    </source>
</evidence>
<evidence type="ECO:0008006" key="3">
    <source>
        <dbReference type="Google" id="ProtNLM"/>
    </source>
</evidence>
<proteinExistence type="predicted"/>
<gene>
    <name evidence="1" type="ORF">ACFSUN_01150</name>
</gene>
<accession>A0ABW5PVS1</accession>
<dbReference type="RefSeq" id="WP_379560026.1">
    <property type="nucleotide sequence ID" value="NZ_JBHUMX010000002.1"/>
</dbReference>
<organism evidence="1 2">
    <name type="scientific">Oceanobacillus kapialis</name>
    <dbReference type="NCBI Taxonomy" id="481353"/>
    <lineage>
        <taxon>Bacteria</taxon>
        <taxon>Bacillati</taxon>
        <taxon>Bacillota</taxon>
        <taxon>Bacilli</taxon>
        <taxon>Bacillales</taxon>
        <taxon>Bacillaceae</taxon>
        <taxon>Oceanobacillus</taxon>
    </lineage>
</organism>
<dbReference type="EMBL" id="JBHUMX010000002">
    <property type="protein sequence ID" value="MFD2627394.1"/>
    <property type="molecule type" value="Genomic_DNA"/>
</dbReference>
<sequence>MELTKDEKRDRVKLIEFYLKNYRTFKVANSNLQKQLELLMNVDQQNLPSMQSVDNEKLVAIRKNYNETLLIEKSIENAVYDLSPIEQQFINSRYFKRHSIEKTAQTIGYSKASVYVLRSRIMDKLLISLGVILNTSLQSIVEEKK</sequence>
<comment type="caution">
    <text evidence="1">The sequence shown here is derived from an EMBL/GenBank/DDBJ whole genome shotgun (WGS) entry which is preliminary data.</text>
</comment>